<dbReference type="Proteomes" id="UP000266305">
    <property type="component" value="Unassembled WGS sequence"/>
</dbReference>
<keyword evidence="1" id="KW-1133">Transmembrane helix</keyword>
<protein>
    <submittedName>
        <fullName evidence="2">NnrT protein</fullName>
    </submittedName>
</protein>
<name>A0AAX1ULU5_CERSP</name>
<proteinExistence type="predicted"/>
<evidence type="ECO:0000313" key="3">
    <source>
        <dbReference type="Proteomes" id="UP000266305"/>
    </source>
</evidence>
<dbReference type="AlphaFoldDB" id="A0AAX1ULU5"/>
<sequence length="73" mass="7819">MTRQNRVTLLLYPFGAGAAAVNLFFASLILSWVGLPVLPPAWSVLGGLALGLPATRLFSAHIVRLMEQAESQV</sequence>
<feature type="transmembrane region" description="Helical" evidence="1">
    <location>
        <begin position="9"/>
        <end position="35"/>
    </location>
</feature>
<keyword evidence="1" id="KW-0812">Transmembrane</keyword>
<accession>A0AAX1ULU5</accession>
<feature type="transmembrane region" description="Helical" evidence="1">
    <location>
        <begin position="41"/>
        <end position="58"/>
    </location>
</feature>
<dbReference type="RefSeq" id="WP_118999941.1">
    <property type="nucleotide sequence ID" value="NZ_QWGP01000007.1"/>
</dbReference>
<comment type="caution">
    <text evidence="2">The sequence shown here is derived from an EMBL/GenBank/DDBJ whole genome shotgun (WGS) entry which is preliminary data.</text>
</comment>
<dbReference type="EMBL" id="QWGP01000007">
    <property type="protein sequence ID" value="RHZ95745.1"/>
    <property type="molecule type" value="Genomic_DNA"/>
</dbReference>
<gene>
    <name evidence="2" type="ORF">D1114_09105</name>
</gene>
<organism evidence="2 3">
    <name type="scientific">Cereibacter sphaeroides</name>
    <name type="common">Rhodobacter sphaeroides</name>
    <dbReference type="NCBI Taxonomy" id="1063"/>
    <lineage>
        <taxon>Bacteria</taxon>
        <taxon>Pseudomonadati</taxon>
        <taxon>Pseudomonadota</taxon>
        <taxon>Alphaproteobacteria</taxon>
        <taxon>Rhodobacterales</taxon>
        <taxon>Paracoccaceae</taxon>
        <taxon>Cereibacter</taxon>
    </lineage>
</organism>
<evidence type="ECO:0000313" key="2">
    <source>
        <dbReference type="EMBL" id="RHZ95745.1"/>
    </source>
</evidence>
<evidence type="ECO:0000256" key="1">
    <source>
        <dbReference type="SAM" id="Phobius"/>
    </source>
</evidence>
<reference evidence="2 3" key="1">
    <citation type="submission" date="2018-08" db="EMBL/GenBank/DDBJ databases">
        <title>Draft genome sequence of Rhodobacter sphaeroides FY.</title>
        <authorList>
            <person name="Rayyan A."/>
            <person name="Meyer T.E."/>
            <person name="Kyndt J.A."/>
        </authorList>
    </citation>
    <scope>NUCLEOTIDE SEQUENCE [LARGE SCALE GENOMIC DNA]</scope>
    <source>
        <strain evidence="2 3">FY</strain>
    </source>
</reference>
<keyword evidence="1" id="KW-0472">Membrane</keyword>